<evidence type="ECO:0000256" key="2">
    <source>
        <dbReference type="ARBA" id="ARBA00023002"/>
    </source>
</evidence>
<dbReference type="RefSeq" id="WP_053411215.1">
    <property type="nucleotide sequence ID" value="NZ_CP006841.1"/>
</dbReference>
<protein>
    <submittedName>
        <fullName evidence="6">Short-chain dehydrogenase</fullName>
    </submittedName>
</protein>
<feature type="region of interest" description="Disordered" evidence="4">
    <location>
        <begin position="136"/>
        <end position="168"/>
    </location>
</feature>
<dbReference type="GO" id="GO:0016020">
    <property type="term" value="C:membrane"/>
    <property type="evidence" value="ECO:0007669"/>
    <property type="project" value="TreeGrafter"/>
</dbReference>
<keyword evidence="2" id="KW-0560">Oxidoreductase</keyword>
<dbReference type="Pfam" id="PF00106">
    <property type="entry name" value="adh_short"/>
    <property type="match status" value="1"/>
</dbReference>
<dbReference type="InterPro" id="IPR057326">
    <property type="entry name" value="KR_dom"/>
</dbReference>
<dbReference type="Proteomes" id="UP000058446">
    <property type="component" value="Chromosome"/>
</dbReference>
<dbReference type="GO" id="GO:0016491">
    <property type="term" value="F:oxidoreductase activity"/>
    <property type="evidence" value="ECO:0007669"/>
    <property type="project" value="UniProtKB-KW"/>
</dbReference>
<evidence type="ECO:0000259" key="5">
    <source>
        <dbReference type="SMART" id="SM00822"/>
    </source>
</evidence>
<dbReference type="PATRIC" id="fig|1408189.4.peg.59"/>
<dbReference type="EMBL" id="CP006841">
    <property type="protein sequence ID" value="ALA66428.1"/>
    <property type="molecule type" value="Genomic_DNA"/>
</dbReference>
<name>A0A0K2GXN2_9CORY</name>
<feature type="compositionally biased region" description="Polar residues" evidence="4">
    <location>
        <begin position="156"/>
        <end position="168"/>
    </location>
</feature>
<dbReference type="InterPro" id="IPR002347">
    <property type="entry name" value="SDR_fam"/>
</dbReference>
<organism evidence="6 7">
    <name type="scientific">Corynebacterium lactis RW2-5</name>
    <dbReference type="NCBI Taxonomy" id="1408189"/>
    <lineage>
        <taxon>Bacteria</taxon>
        <taxon>Bacillati</taxon>
        <taxon>Actinomycetota</taxon>
        <taxon>Actinomycetes</taxon>
        <taxon>Mycobacteriales</taxon>
        <taxon>Corynebacteriaceae</taxon>
        <taxon>Corynebacterium</taxon>
    </lineage>
</organism>
<gene>
    <name evidence="6" type="ORF">CLAC_00285</name>
</gene>
<dbReference type="PANTHER" id="PTHR44196:SF1">
    <property type="entry name" value="DEHYDROGENASE_REDUCTASE SDR FAMILY MEMBER 7B"/>
    <property type="match status" value="1"/>
</dbReference>
<dbReference type="STRING" id="1408189.CLAC_00285"/>
<evidence type="ECO:0000256" key="4">
    <source>
        <dbReference type="SAM" id="MobiDB-lite"/>
    </source>
</evidence>
<dbReference type="PROSITE" id="PS00061">
    <property type="entry name" value="ADH_SHORT"/>
    <property type="match status" value="1"/>
</dbReference>
<dbReference type="AlphaFoldDB" id="A0A0K2GXN2"/>
<dbReference type="OrthoDB" id="158573at2"/>
<dbReference type="SUPFAM" id="SSF51735">
    <property type="entry name" value="NAD(P)-binding Rossmann-fold domains"/>
    <property type="match status" value="1"/>
</dbReference>
<comment type="similarity">
    <text evidence="1 3">Belongs to the short-chain dehydrogenases/reductases (SDR) family.</text>
</comment>
<evidence type="ECO:0000256" key="3">
    <source>
        <dbReference type="RuleBase" id="RU000363"/>
    </source>
</evidence>
<accession>A0A0K2GXN2</accession>
<dbReference type="PANTHER" id="PTHR44196">
    <property type="entry name" value="DEHYDROGENASE/REDUCTASE SDR FAMILY MEMBER 7B"/>
    <property type="match status" value="1"/>
</dbReference>
<dbReference type="KEGG" id="clw:CLAC_00285"/>
<proteinExistence type="inferred from homology"/>
<evidence type="ECO:0000313" key="6">
    <source>
        <dbReference type="EMBL" id="ALA66428.1"/>
    </source>
</evidence>
<dbReference type="InterPro" id="IPR036291">
    <property type="entry name" value="NAD(P)-bd_dom_sf"/>
</dbReference>
<sequence length="262" mass="27470">MANKNPDARKKFALVTGGSRGIGLAVAKDLARDHHVFVGATTPEAARAAVEQLPSASAFVADLSDERAVEAAVAGLLAELDERGASGLDVLVHSAGVYVDGRVEDVARQDWSRILEVNVVAVADLTRRLLPALRSAGGRGDRDGAEGQPGMGGTVVSINSGSGFRSSPGTSPYAASKFALRAFTDALREEERGTVRVSSVHPGRVDTDMQVQLQSNWHSGDADWTYDGSKFVRAGSIAAAVRLVVDAGPDASVDEVQVRPRI</sequence>
<keyword evidence="7" id="KW-1185">Reference proteome</keyword>
<reference evidence="6 7" key="1">
    <citation type="submission" date="2013-10" db="EMBL/GenBank/DDBJ databases">
        <title>Complete genome sequence of Corynebacterium lactis DSM 45799(T), isolated from raw cow milk.</title>
        <authorList>
            <person name="Ruckert C."/>
            <person name="Albersmeier A."/>
            <person name="Lipski A."/>
            <person name="Kalinowski J."/>
        </authorList>
    </citation>
    <scope>NUCLEOTIDE SEQUENCE [LARGE SCALE GENOMIC DNA]</scope>
    <source>
        <strain evidence="6 7">RW2-5</strain>
    </source>
</reference>
<dbReference type="SMART" id="SM00822">
    <property type="entry name" value="PKS_KR"/>
    <property type="match status" value="1"/>
</dbReference>
<feature type="domain" description="Ketoreductase" evidence="5">
    <location>
        <begin position="11"/>
        <end position="208"/>
    </location>
</feature>
<evidence type="ECO:0000256" key="1">
    <source>
        <dbReference type="ARBA" id="ARBA00006484"/>
    </source>
</evidence>
<evidence type="ECO:0000313" key="7">
    <source>
        <dbReference type="Proteomes" id="UP000058446"/>
    </source>
</evidence>
<dbReference type="PRINTS" id="PR00081">
    <property type="entry name" value="GDHRDH"/>
</dbReference>
<dbReference type="PRINTS" id="PR00080">
    <property type="entry name" value="SDRFAMILY"/>
</dbReference>
<dbReference type="Gene3D" id="3.40.50.720">
    <property type="entry name" value="NAD(P)-binding Rossmann-like Domain"/>
    <property type="match status" value="1"/>
</dbReference>
<dbReference type="CDD" id="cd05233">
    <property type="entry name" value="SDR_c"/>
    <property type="match status" value="1"/>
</dbReference>
<dbReference type="InterPro" id="IPR020904">
    <property type="entry name" value="Sc_DH/Rdtase_CS"/>
</dbReference>